<accession>A0A520N1V8</accession>
<dbReference type="AlphaFoldDB" id="A0A520N1V8"/>
<comment type="caution">
    <text evidence="1">The sequence shown here is derived from an EMBL/GenBank/DDBJ whole genome shotgun (WGS) entry which is preliminary data.</text>
</comment>
<gene>
    <name evidence="1" type="ORF">EVA95_00405</name>
</gene>
<name>A0A520N1V8_9GAMM</name>
<sequence length="74" mass="8800">MKYISRDGSYEVNAEIPKNIENIVNNCLLKDKYIDEGFESNHSFNIECFKDNDRSNFYIKYKNSSYKGFLIKNE</sequence>
<dbReference type="Proteomes" id="UP000319384">
    <property type="component" value="Unassembled WGS sequence"/>
</dbReference>
<reference evidence="1 2" key="1">
    <citation type="submission" date="2019-02" db="EMBL/GenBank/DDBJ databases">
        <title>Prokaryotic population dynamics and viral predation in marine succession experiment using metagenomics: the confinement effect.</title>
        <authorList>
            <person name="Haro-Moreno J.M."/>
            <person name="Rodriguez-Valera F."/>
            <person name="Lopez-Perez M."/>
        </authorList>
    </citation>
    <scope>NUCLEOTIDE SEQUENCE [LARGE SCALE GENOMIC DNA]</scope>
    <source>
        <strain evidence="1">MED-G162</strain>
    </source>
</reference>
<dbReference type="EMBL" id="SHBH01000002">
    <property type="protein sequence ID" value="RZO27454.1"/>
    <property type="molecule type" value="Genomic_DNA"/>
</dbReference>
<organism evidence="1 2">
    <name type="scientific">SAR86 cluster bacterium</name>
    <dbReference type="NCBI Taxonomy" id="2030880"/>
    <lineage>
        <taxon>Bacteria</taxon>
        <taxon>Pseudomonadati</taxon>
        <taxon>Pseudomonadota</taxon>
        <taxon>Gammaproteobacteria</taxon>
        <taxon>SAR86 cluster</taxon>
    </lineage>
</organism>
<evidence type="ECO:0000313" key="2">
    <source>
        <dbReference type="Proteomes" id="UP000319384"/>
    </source>
</evidence>
<evidence type="ECO:0000313" key="1">
    <source>
        <dbReference type="EMBL" id="RZO27454.1"/>
    </source>
</evidence>
<protein>
    <submittedName>
        <fullName evidence="1">Uncharacterized protein</fullName>
    </submittedName>
</protein>
<proteinExistence type="predicted"/>